<organism evidence="12 13">
    <name type="scientific">Cymbomonas tetramitiformis</name>
    <dbReference type="NCBI Taxonomy" id="36881"/>
    <lineage>
        <taxon>Eukaryota</taxon>
        <taxon>Viridiplantae</taxon>
        <taxon>Chlorophyta</taxon>
        <taxon>Pyramimonadophyceae</taxon>
        <taxon>Pyramimonadales</taxon>
        <taxon>Pyramimonadaceae</taxon>
        <taxon>Cymbomonas</taxon>
    </lineage>
</organism>
<keyword evidence="5 10" id="KW-0001">2Fe-2S</keyword>
<evidence type="ECO:0000256" key="3">
    <source>
        <dbReference type="ARBA" id="ARBA00022485"/>
    </source>
</evidence>
<dbReference type="Pfam" id="PF05093">
    <property type="entry name" value="CIAPIN1"/>
    <property type="match status" value="1"/>
</dbReference>
<dbReference type="EMBL" id="LGRX02001058">
    <property type="protein sequence ID" value="KAK3286976.1"/>
    <property type="molecule type" value="Genomic_DNA"/>
</dbReference>
<dbReference type="PANTHER" id="PTHR13273:SF14">
    <property type="entry name" value="ANAMORSIN"/>
    <property type="match status" value="1"/>
</dbReference>
<reference evidence="12 13" key="1">
    <citation type="journal article" date="2015" name="Genome Biol. Evol.">
        <title>Comparative Genomics of a Bacterivorous Green Alga Reveals Evolutionary Causalities and Consequences of Phago-Mixotrophic Mode of Nutrition.</title>
        <authorList>
            <person name="Burns J.A."/>
            <person name="Paasch A."/>
            <person name="Narechania A."/>
            <person name="Kim E."/>
        </authorList>
    </citation>
    <scope>NUCLEOTIDE SEQUENCE [LARGE SCALE GENOMIC DNA]</scope>
    <source>
        <strain evidence="12 13">PLY_AMNH</strain>
    </source>
</reference>
<evidence type="ECO:0000256" key="2">
    <source>
        <dbReference type="ARBA" id="ARBA00008169"/>
    </source>
</evidence>
<keyword evidence="3 10" id="KW-0004">4Fe-4S</keyword>
<comment type="similarity">
    <text evidence="2 10">Belongs to the anamorsin family.</text>
</comment>
<dbReference type="Proteomes" id="UP001190700">
    <property type="component" value="Unassembled WGS sequence"/>
</dbReference>
<feature type="binding site" evidence="10">
    <location>
        <position position="209"/>
    </location>
    <ligand>
        <name>[2Fe-2S] cluster</name>
        <dbReference type="ChEBI" id="CHEBI:190135"/>
    </ligand>
</feature>
<dbReference type="GO" id="GO:0009055">
    <property type="term" value="F:electron transfer activity"/>
    <property type="evidence" value="ECO:0007669"/>
    <property type="project" value="UniProtKB-UniRule"/>
</dbReference>
<comment type="domain">
    <text evidence="10">The C-terminal domain binds 2 Fe-S clusters but is otherwise mostly in an intrinsically disordered conformation.</text>
</comment>
<feature type="binding site" evidence="10">
    <location>
        <position position="224"/>
    </location>
    <ligand>
        <name>[2Fe-2S] cluster</name>
        <dbReference type="ChEBI" id="CHEBI:190135"/>
    </ligand>
</feature>
<evidence type="ECO:0000256" key="1">
    <source>
        <dbReference type="ARBA" id="ARBA00001966"/>
    </source>
</evidence>
<feature type="binding site" evidence="10">
    <location>
        <position position="222"/>
    </location>
    <ligand>
        <name>[2Fe-2S] cluster</name>
        <dbReference type="ChEBI" id="CHEBI:190135"/>
    </ligand>
</feature>
<feature type="domain" description="Anamorsin C-terminal" evidence="11">
    <location>
        <begin position="207"/>
        <end position="287"/>
    </location>
</feature>
<keyword evidence="4 10" id="KW-0963">Cytoplasm</keyword>
<keyword evidence="9 10" id="KW-0496">Mitochondrion</keyword>
<dbReference type="GO" id="GO:0005758">
    <property type="term" value="C:mitochondrial intermembrane space"/>
    <property type="evidence" value="ECO:0007669"/>
    <property type="project" value="UniProtKB-SubCell"/>
</dbReference>
<keyword evidence="8 10" id="KW-0411">Iron-sulfur</keyword>
<feature type="short sequence motif" description="Cx2C motif 2" evidence="10">
    <location>
        <begin position="268"/>
        <end position="271"/>
    </location>
</feature>
<dbReference type="HAMAP" id="MF_03115">
    <property type="entry name" value="Anamorsin"/>
    <property type="match status" value="1"/>
</dbReference>
<keyword evidence="6 10" id="KW-0479">Metal-binding</keyword>
<name>A0AAE0GZH0_9CHLO</name>
<feature type="binding site" evidence="10">
    <location>
        <position position="219"/>
    </location>
    <ligand>
        <name>[2Fe-2S] cluster</name>
        <dbReference type="ChEBI" id="CHEBI:190135"/>
    </ligand>
</feature>
<evidence type="ECO:0000313" key="12">
    <source>
        <dbReference type="EMBL" id="KAK3286976.1"/>
    </source>
</evidence>
<keyword evidence="13" id="KW-1185">Reference proteome</keyword>
<evidence type="ECO:0000256" key="5">
    <source>
        <dbReference type="ARBA" id="ARBA00022714"/>
    </source>
</evidence>
<comment type="subcellular location">
    <subcellularLocation>
        <location evidence="10">Cytoplasm</location>
    </subcellularLocation>
    <subcellularLocation>
        <location evidence="10">Mitochondrion intermembrane space</location>
    </subcellularLocation>
</comment>
<feature type="binding site" evidence="10">
    <location>
        <position position="257"/>
    </location>
    <ligand>
        <name>[4Fe-4S] cluster</name>
        <dbReference type="ChEBI" id="CHEBI:49883"/>
    </ligand>
</feature>
<evidence type="ECO:0000256" key="4">
    <source>
        <dbReference type="ARBA" id="ARBA00022490"/>
    </source>
</evidence>
<dbReference type="InterPro" id="IPR007785">
    <property type="entry name" value="Anamorsin"/>
</dbReference>
<gene>
    <name evidence="12" type="ORF">CYMTET_5494</name>
</gene>
<evidence type="ECO:0000259" key="11">
    <source>
        <dbReference type="Pfam" id="PF05093"/>
    </source>
</evidence>
<feature type="binding site" evidence="10">
    <location>
        <position position="268"/>
    </location>
    <ligand>
        <name>[4Fe-4S] cluster</name>
        <dbReference type="ChEBI" id="CHEBI:49883"/>
    </ligand>
</feature>
<protein>
    <recommendedName>
        <fullName evidence="10">Anamorsin homolog</fullName>
    </recommendedName>
    <alternativeName>
        <fullName evidence="10">Fe-S cluster assembly protein DRE2 homolog</fullName>
    </alternativeName>
</protein>
<sequence>MVIKEVERSLLVSSSKLSAQAIASAVQIYNLDVESTTVLTKAKYAAAPNGDFDEADGYYRNVVSVAPAAGEHSLEDLQQLSRLLQSGGKIIIQEASADSKSTAGPSKNLLLAGFTGASSCPSVQGGALDMLKGNSLTWQAVSAQKPDYAVGAKFALRKKNKTVHNDRPAQVASVWRVETDKDDGDLINEDELLDEADLAAPAPAANDDCDVGKGGRKACKNCTCGRAEGAMPDTAVKVDVNNTYLTDEQRNNPQSACGSCGLGDAYRCAGCPYLGMPAFKLGEKIELAESMMEADI</sequence>
<dbReference type="PANTHER" id="PTHR13273">
    <property type="entry name" value="ANAMORSIN"/>
    <property type="match status" value="1"/>
</dbReference>
<feature type="binding site" evidence="10">
    <location>
        <position position="260"/>
    </location>
    <ligand>
        <name>[4Fe-4S] cluster</name>
        <dbReference type="ChEBI" id="CHEBI:49883"/>
    </ligand>
</feature>
<accession>A0AAE0GZH0</accession>
<comment type="cofactor">
    <cofactor evidence="1 10">
        <name>[4Fe-4S] cluster</name>
        <dbReference type="ChEBI" id="CHEBI:49883"/>
    </cofactor>
</comment>
<evidence type="ECO:0000256" key="8">
    <source>
        <dbReference type="ARBA" id="ARBA00023014"/>
    </source>
</evidence>
<comment type="caution">
    <text evidence="12">The sequence shown here is derived from an EMBL/GenBank/DDBJ whole genome shotgun (WGS) entry which is preliminary data.</text>
</comment>
<comment type="domain">
    <text evidence="10">The twin Cx2C motifs are involved in the recognition by the mitochondrial MIA40-ERV1 disulfide relay system. The formation of 2 disulfide bonds in the Cx2C motifs through dithiol/disulfide exchange reactions effectively traps the protein in the mitochondrial intermembrane space.</text>
</comment>
<dbReference type="InterPro" id="IPR029063">
    <property type="entry name" value="SAM-dependent_MTases_sf"/>
</dbReference>
<feature type="region of interest" description="Fe-S binding site B" evidence="10">
    <location>
        <begin position="257"/>
        <end position="271"/>
    </location>
</feature>
<keyword evidence="7 10" id="KW-0408">Iron</keyword>
<evidence type="ECO:0000256" key="6">
    <source>
        <dbReference type="ARBA" id="ARBA00022723"/>
    </source>
</evidence>
<dbReference type="GO" id="GO:0051537">
    <property type="term" value="F:2 iron, 2 sulfur cluster binding"/>
    <property type="evidence" value="ECO:0007669"/>
    <property type="project" value="UniProtKB-UniRule"/>
</dbReference>
<comment type="caution">
    <text evidence="10">Lacks conserved residue(s) required for the propagation of feature annotation.</text>
</comment>
<dbReference type="GO" id="GO:0051539">
    <property type="term" value="F:4 iron, 4 sulfur cluster binding"/>
    <property type="evidence" value="ECO:0007669"/>
    <property type="project" value="UniProtKB-KW"/>
</dbReference>
<evidence type="ECO:0000256" key="9">
    <source>
        <dbReference type="ARBA" id="ARBA00023128"/>
    </source>
</evidence>
<evidence type="ECO:0000256" key="7">
    <source>
        <dbReference type="ARBA" id="ARBA00023004"/>
    </source>
</evidence>
<dbReference type="AlphaFoldDB" id="A0AAE0GZH0"/>
<evidence type="ECO:0000256" key="10">
    <source>
        <dbReference type="HAMAP-Rule" id="MF_03115"/>
    </source>
</evidence>
<dbReference type="GO" id="GO:0016226">
    <property type="term" value="P:iron-sulfur cluster assembly"/>
    <property type="evidence" value="ECO:0007669"/>
    <property type="project" value="UniProtKB-UniRule"/>
</dbReference>
<comment type="function">
    <text evidence="10">Component of the cytosolic iron-sulfur (Fe-S) protein assembly (CIA) machinery. Required for the maturation of extramitochondrial Fe-S proteins. Part of an electron transfer chain functioning in an early step of cytosolic Fe-S biogenesis, facilitating the de novo assembly of a [4Fe-4S] cluster on the cytosolic Fe-S scaffold complex. Electrons are transferred from NADPH via a FAD- and FMN-containing diflavin oxidoreductase. Together with the diflavin oxidoreductase, also required for the assembly of the diferric tyrosyl radical cofactor of ribonucleotide reductase (RNR), probably by providing electrons for reduction during radical cofactor maturation in the catalytic small subunit.</text>
</comment>
<evidence type="ECO:0000313" key="13">
    <source>
        <dbReference type="Proteomes" id="UP001190700"/>
    </source>
</evidence>
<feature type="short sequence motif" description="Cx2C motif 1" evidence="10">
    <location>
        <begin position="257"/>
        <end position="260"/>
    </location>
</feature>
<comment type="cofactor">
    <cofactor evidence="10">
        <name>[2Fe-2S] cluster</name>
        <dbReference type="ChEBI" id="CHEBI:190135"/>
    </cofactor>
</comment>
<proteinExistence type="inferred from homology"/>
<dbReference type="Gene3D" id="3.40.50.150">
    <property type="entry name" value="Vaccinia Virus protein VP39"/>
    <property type="match status" value="1"/>
</dbReference>
<dbReference type="InterPro" id="IPR046408">
    <property type="entry name" value="CIAPIN1"/>
</dbReference>
<comment type="domain">
    <text evidence="10">The N-terminal domain has structural similarity with S-adenosyl-L-methionine-dependent methyltransferases, but does not bind S-adenosyl-L-methionine. It is required for correct assembly of the 2 Fe-S clusters.</text>
</comment>
<comment type="subunit">
    <text evidence="10">Monomer.</text>
</comment>
<feature type="binding site" evidence="10">
    <location>
        <position position="271"/>
    </location>
    <ligand>
        <name>[4Fe-4S] cluster</name>
        <dbReference type="ChEBI" id="CHEBI:49883"/>
    </ligand>
</feature>
<dbReference type="GO" id="GO:0046872">
    <property type="term" value="F:metal ion binding"/>
    <property type="evidence" value="ECO:0007669"/>
    <property type="project" value="UniProtKB-KW"/>
</dbReference>